<evidence type="ECO:0000313" key="3">
    <source>
        <dbReference type="EMBL" id="MCF3947032.1"/>
    </source>
</evidence>
<dbReference type="InterPro" id="IPR010131">
    <property type="entry name" value="MdtP/NodT-like"/>
</dbReference>
<dbReference type="EMBL" id="JAKGBZ010000016">
    <property type="protein sequence ID" value="MCF3947032.1"/>
    <property type="molecule type" value="Genomic_DNA"/>
</dbReference>
<dbReference type="SUPFAM" id="SSF56954">
    <property type="entry name" value="Outer membrane efflux proteins (OEP)"/>
    <property type="match status" value="1"/>
</dbReference>
<dbReference type="PROSITE" id="PS51257">
    <property type="entry name" value="PROKAR_LIPOPROTEIN"/>
    <property type="match status" value="1"/>
</dbReference>
<reference evidence="3 4" key="1">
    <citation type="submission" date="2022-01" db="EMBL/GenBank/DDBJ databases">
        <authorList>
            <person name="Won M."/>
            <person name="Kim S.-J."/>
            <person name="Kwon S.-W."/>
        </authorList>
    </citation>
    <scope>NUCLEOTIDE SEQUENCE [LARGE SCALE GENOMIC DNA]</scope>
    <source>
        <strain evidence="3 4">KCTC 23505</strain>
    </source>
</reference>
<keyword evidence="4" id="KW-1185">Reference proteome</keyword>
<dbReference type="PANTHER" id="PTHR30203">
    <property type="entry name" value="OUTER MEMBRANE CATION EFFLUX PROTEIN"/>
    <property type="match status" value="1"/>
</dbReference>
<feature type="signal peptide" evidence="2">
    <location>
        <begin position="1"/>
        <end position="26"/>
    </location>
</feature>
<proteinExistence type="inferred from homology"/>
<gene>
    <name evidence="3" type="ORF">L2A60_10105</name>
</gene>
<sequence>MRRRFCHRGGMLLAALALAGCATYRAKPLANRPNLVSSVASLNRTIPAMTAKDPPITLAPTQSFSIDQIGLLAILNDPDLAEQRGQLGLAKAALLSASILPNPSLGLGFAALISGPGSTPSYAASLSQDITSLITYRARVAAARASLGSVNASLLWQEWQVAQQARLLALDIHGDNAEIRYLKRELSLLSTELAQVRQATALGNLDLTAEAPLIAANAGAETALASARLTRLKVWQQLDALLGLEPSVRFAISRPELTPPPADLTKLLTTLPERRPDLVALRLGYRTSEEQLRAAILAQFPPLALGPSGGTDTSNVLSVGPTLTMELPIFNRNQGGIASAKATREVLHAQYQAALDHADGMVHGLSTRIAVLAADLVQARDAAATARRLSRNAENAYAQGNLDQRALVDYQTTALKRELDVIAYQTRLDTDQLALGIELGVGLPRTRLVNHTGVIHS</sequence>
<comment type="similarity">
    <text evidence="1">Belongs to the outer membrane factor (OMF) (TC 1.B.17) family.</text>
</comment>
<dbReference type="Gene3D" id="1.20.1600.10">
    <property type="entry name" value="Outer membrane efflux proteins (OEP)"/>
    <property type="match status" value="1"/>
</dbReference>
<evidence type="ECO:0000256" key="1">
    <source>
        <dbReference type="ARBA" id="ARBA00007613"/>
    </source>
</evidence>
<accession>A0ABS9DWC8</accession>
<evidence type="ECO:0000313" key="4">
    <source>
        <dbReference type="Proteomes" id="UP001521209"/>
    </source>
</evidence>
<dbReference type="Proteomes" id="UP001521209">
    <property type="component" value="Unassembled WGS sequence"/>
</dbReference>
<dbReference type="InterPro" id="IPR003423">
    <property type="entry name" value="OMP_efflux"/>
</dbReference>
<keyword evidence="2" id="KW-0732">Signal</keyword>
<protein>
    <submittedName>
        <fullName evidence="3">TolC family protein</fullName>
    </submittedName>
</protein>
<comment type="caution">
    <text evidence="3">The sequence shown here is derived from an EMBL/GenBank/DDBJ whole genome shotgun (WGS) entry which is preliminary data.</text>
</comment>
<dbReference type="Pfam" id="PF02321">
    <property type="entry name" value="OEP"/>
    <property type="match status" value="1"/>
</dbReference>
<feature type="chain" id="PRO_5045679965" evidence="2">
    <location>
        <begin position="27"/>
        <end position="457"/>
    </location>
</feature>
<name>A0ABS9DWC8_9PROT</name>
<evidence type="ECO:0000256" key="2">
    <source>
        <dbReference type="SAM" id="SignalP"/>
    </source>
</evidence>
<organism evidence="3 4">
    <name type="scientific">Acidiphilium iwatense</name>
    <dbReference type="NCBI Taxonomy" id="768198"/>
    <lineage>
        <taxon>Bacteria</taxon>
        <taxon>Pseudomonadati</taxon>
        <taxon>Pseudomonadota</taxon>
        <taxon>Alphaproteobacteria</taxon>
        <taxon>Acetobacterales</taxon>
        <taxon>Acidocellaceae</taxon>
        <taxon>Acidiphilium</taxon>
    </lineage>
</organism>